<gene>
    <name evidence="1" type="ORF">KDL01_29735</name>
</gene>
<protein>
    <submittedName>
        <fullName evidence="1">Uncharacterized protein</fullName>
    </submittedName>
</protein>
<accession>A0A941EW35</accession>
<dbReference type="AlphaFoldDB" id="A0A941EW35"/>
<dbReference type="RefSeq" id="WP_212531965.1">
    <property type="nucleotide sequence ID" value="NZ_JAGSOG010000208.1"/>
</dbReference>
<proteinExistence type="predicted"/>
<evidence type="ECO:0000313" key="1">
    <source>
        <dbReference type="EMBL" id="MBR7837498.1"/>
    </source>
</evidence>
<name>A0A941EW35_9ACTN</name>
<evidence type="ECO:0000313" key="2">
    <source>
        <dbReference type="Proteomes" id="UP000675781"/>
    </source>
</evidence>
<sequence length="71" mass="7914">MAEVIARCSAGHLFTSTWVPFASFKAVRLGRKRFERCPVGKHWVMIEKVDPESLSPAELAEAAAHHDARLP</sequence>
<dbReference type="EMBL" id="JAGSOG010000208">
    <property type="protein sequence ID" value="MBR7837498.1"/>
    <property type="molecule type" value="Genomic_DNA"/>
</dbReference>
<keyword evidence="2" id="KW-1185">Reference proteome</keyword>
<comment type="caution">
    <text evidence="1">The sequence shown here is derived from an EMBL/GenBank/DDBJ whole genome shotgun (WGS) entry which is preliminary data.</text>
</comment>
<reference evidence="1" key="1">
    <citation type="submission" date="2021-04" db="EMBL/GenBank/DDBJ databases">
        <title>Genome based classification of Actinospica acidithermotolerans sp. nov., an actinobacterium isolated from an Indonesian hot spring.</title>
        <authorList>
            <person name="Kusuma A.B."/>
            <person name="Putra K.E."/>
            <person name="Nafisah S."/>
            <person name="Loh J."/>
            <person name="Nouioui I."/>
            <person name="Goodfellow M."/>
        </authorList>
    </citation>
    <scope>NUCLEOTIDE SEQUENCE</scope>
    <source>
        <strain evidence="1">CSCA 57</strain>
    </source>
</reference>
<dbReference type="Proteomes" id="UP000675781">
    <property type="component" value="Unassembled WGS sequence"/>
</dbReference>
<organism evidence="1 2">
    <name type="scientific">Actinospica durhamensis</name>
    <dbReference type="NCBI Taxonomy" id="1508375"/>
    <lineage>
        <taxon>Bacteria</taxon>
        <taxon>Bacillati</taxon>
        <taxon>Actinomycetota</taxon>
        <taxon>Actinomycetes</taxon>
        <taxon>Catenulisporales</taxon>
        <taxon>Actinospicaceae</taxon>
        <taxon>Actinospica</taxon>
    </lineage>
</organism>